<accession>A0ABP9P112</accession>
<organism evidence="7 8">
    <name type="scientific">Prosthecobacter algae</name>
    <dbReference type="NCBI Taxonomy" id="1144682"/>
    <lineage>
        <taxon>Bacteria</taxon>
        <taxon>Pseudomonadati</taxon>
        <taxon>Verrucomicrobiota</taxon>
        <taxon>Verrucomicrobiia</taxon>
        <taxon>Verrucomicrobiales</taxon>
        <taxon>Verrucomicrobiaceae</taxon>
        <taxon>Prosthecobacter</taxon>
    </lineage>
</organism>
<evidence type="ECO:0000256" key="2">
    <source>
        <dbReference type="ARBA" id="ARBA00022475"/>
    </source>
</evidence>
<feature type="transmembrane region" description="Helical" evidence="6">
    <location>
        <begin position="164"/>
        <end position="182"/>
    </location>
</feature>
<feature type="transmembrane region" description="Helical" evidence="6">
    <location>
        <begin position="400"/>
        <end position="419"/>
    </location>
</feature>
<feature type="transmembrane region" description="Helical" evidence="6">
    <location>
        <begin position="274"/>
        <end position="300"/>
    </location>
</feature>
<evidence type="ECO:0000313" key="7">
    <source>
        <dbReference type="EMBL" id="GAA5138764.1"/>
    </source>
</evidence>
<evidence type="ECO:0000256" key="5">
    <source>
        <dbReference type="ARBA" id="ARBA00023136"/>
    </source>
</evidence>
<dbReference type="EMBL" id="BAABIA010000003">
    <property type="protein sequence ID" value="GAA5138764.1"/>
    <property type="molecule type" value="Genomic_DNA"/>
</dbReference>
<protein>
    <submittedName>
        <fullName evidence="7">APC family permease</fullName>
    </submittedName>
</protein>
<dbReference type="PANTHER" id="PTHR42770">
    <property type="entry name" value="AMINO ACID TRANSPORTER-RELATED"/>
    <property type="match status" value="1"/>
</dbReference>
<evidence type="ECO:0000313" key="8">
    <source>
        <dbReference type="Proteomes" id="UP001499852"/>
    </source>
</evidence>
<feature type="transmembrane region" description="Helical" evidence="6">
    <location>
        <begin position="84"/>
        <end position="107"/>
    </location>
</feature>
<feature type="transmembrane region" description="Helical" evidence="6">
    <location>
        <begin position="234"/>
        <end position="253"/>
    </location>
</feature>
<keyword evidence="8" id="KW-1185">Reference proteome</keyword>
<feature type="transmembrane region" description="Helical" evidence="6">
    <location>
        <begin position="189"/>
        <end position="214"/>
    </location>
</feature>
<dbReference type="InterPro" id="IPR050367">
    <property type="entry name" value="APC_superfamily"/>
</dbReference>
<dbReference type="PANTHER" id="PTHR42770:SF11">
    <property type="entry name" value="INNER MEMBRANE TRANSPORT PROTEIN YBAT"/>
    <property type="match status" value="1"/>
</dbReference>
<dbReference type="PIRSF" id="PIRSF006060">
    <property type="entry name" value="AA_transporter"/>
    <property type="match status" value="1"/>
</dbReference>
<keyword evidence="5 6" id="KW-0472">Membrane</keyword>
<dbReference type="InterPro" id="IPR002293">
    <property type="entry name" value="AA/rel_permease1"/>
</dbReference>
<proteinExistence type="predicted"/>
<dbReference type="Pfam" id="PF13520">
    <property type="entry name" value="AA_permease_2"/>
    <property type="match status" value="1"/>
</dbReference>
<feature type="transmembrane region" description="Helical" evidence="6">
    <location>
        <begin position="57"/>
        <end position="78"/>
    </location>
</feature>
<dbReference type="Proteomes" id="UP001499852">
    <property type="component" value="Unassembled WGS sequence"/>
</dbReference>
<evidence type="ECO:0000256" key="1">
    <source>
        <dbReference type="ARBA" id="ARBA00004651"/>
    </source>
</evidence>
<keyword evidence="4 6" id="KW-1133">Transmembrane helix</keyword>
<keyword evidence="2" id="KW-1003">Cell membrane</keyword>
<feature type="transmembrane region" description="Helical" evidence="6">
    <location>
        <begin position="464"/>
        <end position="484"/>
    </location>
</feature>
<evidence type="ECO:0000256" key="4">
    <source>
        <dbReference type="ARBA" id="ARBA00022989"/>
    </source>
</evidence>
<comment type="subcellular location">
    <subcellularLocation>
        <location evidence="1">Cell membrane</location>
        <topology evidence="1">Multi-pass membrane protein</topology>
    </subcellularLocation>
</comment>
<gene>
    <name evidence="7" type="ORF">GCM10023213_18210</name>
</gene>
<reference evidence="8" key="1">
    <citation type="journal article" date="2019" name="Int. J. Syst. Evol. Microbiol.">
        <title>The Global Catalogue of Microorganisms (GCM) 10K type strain sequencing project: providing services to taxonomists for standard genome sequencing and annotation.</title>
        <authorList>
            <consortium name="The Broad Institute Genomics Platform"/>
            <consortium name="The Broad Institute Genome Sequencing Center for Infectious Disease"/>
            <person name="Wu L."/>
            <person name="Ma J."/>
        </authorList>
    </citation>
    <scope>NUCLEOTIDE SEQUENCE [LARGE SCALE GENOMIC DNA]</scope>
    <source>
        <strain evidence="8">JCM 18053</strain>
    </source>
</reference>
<dbReference type="Gene3D" id="1.20.1740.10">
    <property type="entry name" value="Amino acid/polyamine transporter I"/>
    <property type="match status" value="1"/>
</dbReference>
<feature type="transmembrane region" description="Helical" evidence="6">
    <location>
        <begin position="128"/>
        <end position="152"/>
    </location>
</feature>
<feature type="transmembrane region" description="Helical" evidence="6">
    <location>
        <begin position="376"/>
        <end position="394"/>
    </location>
</feature>
<evidence type="ECO:0000256" key="6">
    <source>
        <dbReference type="SAM" id="Phobius"/>
    </source>
</evidence>
<sequence length="494" mass="52355">MCAEGVFLLNDAADWPPGLLFPFPLGPESATQVGMAEETPDSSHHTELKQTIGGWQILFYGLGSMLGAGIYALIGRAAETLGNAVWLAFLMAMLAALLTGLSYACVGSRYARAGGAAYVTQRSLRKPWLSYVVGIAVMMSGLTSMATGSQAIAENLAKALNMELPIKLVAIALVFLIGCIIYRGLRESMWANIVCTVVEASGLIFIIAVGARYWGGVDYFETANDTVAAGGSGSGITLALVMQGAVLTFYSFIGFEDILNVSEEVKNPRRNVPFGLVGAMILATLIYMAVAITAVSVVPWRELAASNTPLMEVAHRAAPWFHGIDGVYVAITIFAIGNTALLNYIMGSRLLYGMSKQGLLPALLSRVHPVRRSPHVAIAVLFFIVSALILSGGVKQLAEATVLLLLTVFTVVNISLVVLKLRPGEEKGGFEIPIFIPALGAFVCAALIFVRLQSAFTTGGGGGRTAPIIALAIIATSLLLYRLLKPKNVVIQDA</sequence>
<feature type="transmembrane region" description="Helical" evidence="6">
    <location>
        <begin position="431"/>
        <end position="452"/>
    </location>
</feature>
<evidence type="ECO:0000256" key="3">
    <source>
        <dbReference type="ARBA" id="ARBA00022692"/>
    </source>
</evidence>
<comment type="caution">
    <text evidence="7">The sequence shown here is derived from an EMBL/GenBank/DDBJ whole genome shotgun (WGS) entry which is preliminary data.</text>
</comment>
<keyword evidence="3 6" id="KW-0812">Transmembrane</keyword>
<name>A0ABP9P112_9BACT</name>
<feature type="transmembrane region" description="Helical" evidence="6">
    <location>
        <begin position="320"/>
        <end position="346"/>
    </location>
</feature>